<accession>A0A444X5R6</accession>
<proteinExistence type="predicted"/>
<reference evidence="2 3" key="1">
    <citation type="submission" date="2019-01" db="EMBL/GenBank/DDBJ databases">
        <title>Sequencing of cultivated peanut Arachis hypogaea provides insights into genome evolution and oil improvement.</title>
        <authorList>
            <person name="Chen X."/>
        </authorList>
    </citation>
    <scope>NUCLEOTIDE SEQUENCE [LARGE SCALE GENOMIC DNA]</scope>
    <source>
        <strain evidence="3">cv. Fuhuasheng</strain>
        <tissue evidence="2">Leaves</tissue>
    </source>
</reference>
<dbReference type="Pfam" id="PF26175">
    <property type="entry name" value="HTH_FAR1"/>
    <property type="match status" value="1"/>
</dbReference>
<dbReference type="PANTHER" id="PTHR47718:SF7">
    <property type="entry name" value="PROTEIN FAR1-RELATED SEQUENCE"/>
    <property type="match status" value="1"/>
</dbReference>
<evidence type="ECO:0000313" key="2">
    <source>
        <dbReference type="EMBL" id="RYQ84933.1"/>
    </source>
</evidence>
<dbReference type="PANTHER" id="PTHR47718">
    <property type="entry name" value="OS01G0519700 PROTEIN"/>
    <property type="match status" value="1"/>
</dbReference>
<evidence type="ECO:0000313" key="3">
    <source>
        <dbReference type="Proteomes" id="UP000289738"/>
    </source>
</evidence>
<dbReference type="AlphaFoldDB" id="A0A444X5R6"/>
<comment type="caution">
    <text evidence="2">The sequence shown here is derived from an EMBL/GenBank/DDBJ whole genome shotgun (WGS) entry which is preliminary data.</text>
</comment>
<dbReference type="InterPro" id="IPR058778">
    <property type="entry name" value="HTH_FAR1-11-like"/>
</dbReference>
<organism evidence="2 3">
    <name type="scientific">Arachis hypogaea</name>
    <name type="common">Peanut</name>
    <dbReference type="NCBI Taxonomy" id="3818"/>
    <lineage>
        <taxon>Eukaryota</taxon>
        <taxon>Viridiplantae</taxon>
        <taxon>Streptophyta</taxon>
        <taxon>Embryophyta</taxon>
        <taxon>Tracheophyta</taxon>
        <taxon>Spermatophyta</taxon>
        <taxon>Magnoliopsida</taxon>
        <taxon>eudicotyledons</taxon>
        <taxon>Gunneridae</taxon>
        <taxon>Pentapetalae</taxon>
        <taxon>rosids</taxon>
        <taxon>fabids</taxon>
        <taxon>Fabales</taxon>
        <taxon>Fabaceae</taxon>
        <taxon>Papilionoideae</taxon>
        <taxon>50 kb inversion clade</taxon>
        <taxon>dalbergioids sensu lato</taxon>
        <taxon>Dalbergieae</taxon>
        <taxon>Pterocarpus clade</taxon>
        <taxon>Arachis</taxon>
    </lineage>
</organism>
<sequence>MEIHLNTPGGRSFISYFSDEHNHPLLNPWLTGLLCGHKFMFKADIGHMINMKKGGISVGQIYRALANQAGGCEYLSFIQRDLYNKIAKQSSPLRKSFLRLCAWRMIRNATSNISKPQFTSMFKKFMLGDYKIDVFHQKWFKMVEEFDVKNKNWILDMYKKRHSWTTTHIRGKFFC</sequence>
<evidence type="ECO:0000259" key="1">
    <source>
        <dbReference type="Pfam" id="PF26175"/>
    </source>
</evidence>
<dbReference type="Proteomes" id="UP000289738">
    <property type="component" value="Chromosome B10"/>
</dbReference>
<feature type="domain" description="FAR1-related sequence 11-like HTH-like" evidence="1">
    <location>
        <begin position="44"/>
        <end position="90"/>
    </location>
</feature>
<protein>
    <recommendedName>
        <fullName evidence="1">FAR1-related sequence 11-like HTH-like domain-containing protein</fullName>
    </recommendedName>
</protein>
<gene>
    <name evidence="2" type="ORF">Ahy_B10g104433</name>
</gene>
<dbReference type="EMBL" id="SDMP01000020">
    <property type="protein sequence ID" value="RYQ84933.1"/>
    <property type="molecule type" value="Genomic_DNA"/>
</dbReference>
<name>A0A444X5R6_ARAHY</name>
<keyword evidence="3" id="KW-1185">Reference proteome</keyword>